<dbReference type="Pfam" id="PF02021">
    <property type="entry name" value="UPF0102"/>
    <property type="match status" value="1"/>
</dbReference>
<dbReference type="PANTHER" id="PTHR34039:SF1">
    <property type="entry name" value="UPF0102 PROTEIN YRAN"/>
    <property type="match status" value="1"/>
</dbReference>
<sequence length="123" mass="14308">MLKRNTLKNRKHADGQQAEALAEAFLIKQGYQPLERNFHSRVGEVDLIMRQHNTYVFVEVRYRANASRGKAAESITQHKYQRCLKTAQYWLMKHHLSGSQFQIDVIAIDGSLDEQHITWMPAV</sequence>
<name>A0ABW4B154_9GAMM</name>
<gene>
    <name evidence="3" type="ORF">ACFQ45_11240</name>
</gene>
<comment type="similarity">
    <text evidence="1 2">Belongs to the UPF0102 family.</text>
</comment>
<reference evidence="4" key="1">
    <citation type="journal article" date="2019" name="Int. J. Syst. Evol. Microbiol.">
        <title>The Global Catalogue of Microorganisms (GCM) 10K type strain sequencing project: providing services to taxonomists for standard genome sequencing and annotation.</title>
        <authorList>
            <consortium name="The Broad Institute Genomics Platform"/>
            <consortium name="The Broad Institute Genome Sequencing Center for Infectious Disease"/>
            <person name="Wu L."/>
            <person name="Ma J."/>
        </authorList>
    </citation>
    <scope>NUCLEOTIDE SEQUENCE [LARGE SCALE GENOMIC DNA]</scope>
    <source>
        <strain evidence="4">JCM 30774</strain>
    </source>
</reference>
<dbReference type="Gene3D" id="3.40.1350.10">
    <property type="match status" value="1"/>
</dbReference>
<dbReference type="SUPFAM" id="SSF52980">
    <property type="entry name" value="Restriction endonuclease-like"/>
    <property type="match status" value="1"/>
</dbReference>
<protein>
    <recommendedName>
        <fullName evidence="2">UPF0102 protein ACFQ45_11240</fullName>
    </recommendedName>
</protein>
<organism evidence="3 4">
    <name type="scientific">Rhodanobacter aciditrophus</name>
    <dbReference type="NCBI Taxonomy" id="1623218"/>
    <lineage>
        <taxon>Bacteria</taxon>
        <taxon>Pseudomonadati</taxon>
        <taxon>Pseudomonadota</taxon>
        <taxon>Gammaproteobacteria</taxon>
        <taxon>Lysobacterales</taxon>
        <taxon>Rhodanobacteraceae</taxon>
        <taxon>Rhodanobacter</taxon>
    </lineage>
</organism>
<dbReference type="EMBL" id="JBHTMN010000012">
    <property type="protein sequence ID" value="MFD1383949.1"/>
    <property type="molecule type" value="Genomic_DNA"/>
</dbReference>
<dbReference type="InterPro" id="IPR011335">
    <property type="entry name" value="Restrct_endonuc-II-like"/>
</dbReference>
<evidence type="ECO:0000256" key="2">
    <source>
        <dbReference type="HAMAP-Rule" id="MF_00048"/>
    </source>
</evidence>
<proteinExistence type="inferred from homology"/>
<dbReference type="RefSeq" id="WP_377367704.1">
    <property type="nucleotide sequence ID" value="NZ_JBHTMN010000012.1"/>
</dbReference>
<dbReference type="HAMAP" id="MF_00048">
    <property type="entry name" value="UPF0102"/>
    <property type="match status" value="1"/>
</dbReference>
<dbReference type="NCBIfam" id="TIGR00252">
    <property type="entry name" value="YraN family protein"/>
    <property type="match status" value="1"/>
</dbReference>
<dbReference type="InterPro" id="IPR003509">
    <property type="entry name" value="UPF0102_YraN-like"/>
</dbReference>
<dbReference type="InterPro" id="IPR011856">
    <property type="entry name" value="tRNA_endonuc-like_dom_sf"/>
</dbReference>
<dbReference type="CDD" id="cd20736">
    <property type="entry name" value="PoNe_Nuclease"/>
    <property type="match status" value="1"/>
</dbReference>
<accession>A0ABW4B154</accession>
<evidence type="ECO:0000313" key="4">
    <source>
        <dbReference type="Proteomes" id="UP001597059"/>
    </source>
</evidence>
<evidence type="ECO:0000313" key="3">
    <source>
        <dbReference type="EMBL" id="MFD1383949.1"/>
    </source>
</evidence>
<evidence type="ECO:0000256" key="1">
    <source>
        <dbReference type="ARBA" id="ARBA00006738"/>
    </source>
</evidence>
<dbReference type="NCBIfam" id="NF009150">
    <property type="entry name" value="PRK12497.1-3"/>
    <property type="match status" value="1"/>
</dbReference>
<keyword evidence="4" id="KW-1185">Reference proteome</keyword>
<dbReference type="Proteomes" id="UP001597059">
    <property type="component" value="Unassembled WGS sequence"/>
</dbReference>
<dbReference type="PANTHER" id="PTHR34039">
    <property type="entry name" value="UPF0102 PROTEIN YRAN"/>
    <property type="match status" value="1"/>
</dbReference>
<comment type="caution">
    <text evidence="3">The sequence shown here is derived from an EMBL/GenBank/DDBJ whole genome shotgun (WGS) entry which is preliminary data.</text>
</comment>